<evidence type="ECO:0000256" key="2">
    <source>
        <dbReference type="ARBA" id="ARBA00009592"/>
    </source>
</evidence>
<evidence type="ECO:0000256" key="10">
    <source>
        <dbReference type="ARBA" id="ARBA00023180"/>
    </source>
</evidence>
<evidence type="ECO:0000256" key="6">
    <source>
        <dbReference type="ARBA" id="ARBA00022737"/>
    </source>
</evidence>
<comment type="subcellular location">
    <subcellularLocation>
        <location evidence="1">Cell membrane</location>
        <topology evidence="1">Single-pass type I membrane protein</topology>
    </subcellularLocation>
</comment>
<evidence type="ECO:0000256" key="5">
    <source>
        <dbReference type="ARBA" id="ARBA00022692"/>
    </source>
</evidence>
<comment type="similarity">
    <text evidence="2">Belongs to the RLP family.</text>
</comment>
<evidence type="ECO:0000256" key="7">
    <source>
        <dbReference type="ARBA" id="ARBA00022989"/>
    </source>
</evidence>
<feature type="non-terminal residue" evidence="11">
    <location>
        <position position="1"/>
    </location>
</feature>
<evidence type="ECO:0000256" key="4">
    <source>
        <dbReference type="ARBA" id="ARBA00022614"/>
    </source>
</evidence>
<keyword evidence="10" id="KW-0325">Glycoprotein</keyword>
<dbReference type="Gene3D" id="3.80.10.10">
    <property type="entry name" value="Ribonuclease Inhibitor"/>
    <property type="match status" value="1"/>
</dbReference>
<accession>A0A392PG57</accession>
<dbReference type="PANTHER" id="PTHR27004">
    <property type="entry name" value="RECEPTOR-LIKE PROTEIN 12 ISOFORM X1"/>
    <property type="match status" value="1"/>
</dbReference>
<evidence type="ECO:0000313" key="11">
    <source>
        <dbReference type="EMBL" id="MCI11083.1"/>
    </source>
</evidence>
<keyword evidence="9 11" id="KW-0675">Receptor</keyword>
<sequence>SNKLHGSIECPNNVGPWETLQIVDVAANNFSGMLPATLLQSWKALMIDIEDKGGKFGHLYFNLFDNYNPLDFLSSMIELNSELQMKLTNLTGDEPRFLIDHVISHLFEEGVGIRSYEDSVTIVNKGQQLNLVKILIAFTSLDFSSNHFEG</sequence>
<keyword evidence="12" id="KW-1185">Reference proteome</keyword>
<dbReference type="Proteomes" id="UP000265520">
    <property type="component" value="Unassembled WGS sequence"/>
</dbReference>
<name>A0A392PG57_9FABA</name>
<dbReference type="AlphaFoldDB" id="A0A392PG57"/>
<dbReference type="InterPro" id="IPR032675">
    <property type="entry name" value="LRR_dom_sf"/>
</dbReference>
<feature type="non-terminal residue" evidence="11">
    <location>
        <position position="150"/>
    </location>
</feature>
<proteinExistence type="inferred from homology"/>
<keyword evidence="8" id="KW-0472">Membrane</keyword>
<protein>
    <submittedName>
        <fullName evidence="11">Receptor-like protein 12-like</fullName>
    </submittedName>
</protein>
<evidence type="ECO:0000256" key="3">
    <source>
        <dbReference type="ARBA" id="ARBA00022475"/>
    </source>
</evidence>
<keyword evidence="6" id="KW-0677">Repeat</keyword>
<evidence type="ECO:0000256" key="9">
    <source>
        <dbReference type="ARBA" id="ARBA00023170"/>
    </source>
</evidence>
<keyword evidence="5" id="KW-0812">Transmembrane</keyword>
<reference evidence="11 12" key="1">
    <citation type="journal article" date="2018" name="Front. Plant Sci.">
        <title>Red Clover (Trifolium pratense) and Zigzag Clover (T. medium) - A Picture of Genomic Similarities and Differences.</title>
        <authorList>
            <person name="Dluhosova J."/>
            <person name="Istvanek J."/>
            <person name="Nedelnik J."/>
            <person name="Repkova J."/>
        </authorList>
    </citation>
    <scope>NUCLEOTIDE SEQUENCE [LARGE SCALE GENOMIC DNA]</scope>
    <source>
        <strain evidence="12">cv. 10/8</strain>
        <tissue evidence="11">Leaf</tissue>
    </source>
</reference>
<keyword evidence="3" id="KW-1003">Cell membrane</keyword>
<keyword evidence="4" id="KW-0433">Leucine-rich repeat</keyword>
<comment type="caution">
    <text evidence="11">The sequence shown here is derived from an EMBL/GenBank/DDBJ whole genome shotgun (WGS) entry which is preliminary data.</text>
</comment>
<dbReference type="PANTHER" id="PTHR27004:SF463">
    <property type="entry name" value="RECEPTOR-LIKE PROTEIN 12"/>
    <property type="match status" value="1"/>
</dbReference>
<keyword evidence="7" id="KW-1133">Transmembrane helix</keyword>
<dbReference type="EMBL" id="LXQA010078799">
    <property type="protein sequence ID" value="MCI11083.1"/>
    <property type="molecule type" value="Genomic_DNA"/>
</dbReference>
<evidence type="ECO:0000256" key="1">
    <source>
        <dbReference type="ARBA" id="ARBA00004251"/>
    </source>
</evidence>
<evidence type="ECO:0000256" key="8">
    <source>
        <dbReference type="ARBA" id="ARBA00023136"/>
    </source>
</evidence>
<dbReference type="GO" id="GO:0005886">
    <property type="term" value="C:plasma membrane"/>
    <property type="evidence" value="ECO:0007669"/>
    <property type="project" value="UniProtKB-SubCell"/>
</dbReference>
<evidence type="ECO:0000313" key="12">
    <source>
        <dbReference type="Proteomes" id="UP000265520"/>
    </source>
</evidence>
<organism evidence="11 12">
    <name type="scientific">Trifolium medium</name>
    <dbReference type="NCBI Taxonomy" id="97028"/>
    <lineage>
        <taxon>Eukaryota</taxon>
        <taxon>Viridiplantae</taxon>
        <taxon>Streptophyta</taxon>
        <taxon>Embryophyta</taxon>
        <taxon>Tracheophyta</taxon>
        <taxon>Spermatophyta</taxon>
        <taxon>Magnoliopsida</taxon>
        <taxon>eudicotyledons</taxon>
        <taxon>Gunneridae</taxon>
        <taxon>Pentapetalae</taxon>
        <taxon>rosids</taxon>
        <taxon>fabids</taxon>
        <taxon>Fabales</taxon>
        <taxon>Fabaceae</taxon>
        <taxon>Papilionoideae</taxon>
        <taxon>50 kb inversion clade</taxon>
        <taxon>NPAAA clade</taxon>
        <taxon>Hologalegina</taxon>
        <taxon>IRL clade</taxon>
        <taxon>Trifolieae</taxon>
        <taxon>Trifolium</taxon>
    </lineage>
</organism>